<dbReference type="EMBL" id="BARU01033645">
    <property type="protein sequence ID" value="GAH69756.1"/>
    <property type="molecule type" value="Genomic_DNA"/>
</dbReference>
<evidence type="ECO:0008006" key="2">
    <source>
        <dbReference type="Google" id="ProtNLM"/>
    </source>
</evidence>
<feature type="non-terminal residue" evidence="1">
    <location>
        <position position="220"/>
    </location>
</feature>
<reference evidence="1" key="1">
    <citation type="journal article" date="2014" name="Front. Microbiol.">
        <title>High frequency of phylogenetically diverse reductive dehalogenase-homologous genes in deep subseafloor sedimentary metagenomes.</title>
        <authorList>
            <person name="Kawai M."/>
            <person name="Futagami T."/>
            <person name="Toyoda A."/>
            <person name="Takaki Y."/>
            <person name="Nishi S."/>
            <person name="Hori S."/>
            <person name="Arai W."/>
            <person name="Tsubouchi T."/>
            <person name="Morono Y."/>
            <person name="Uchiyama I."/>
            <person name="Ito T."/>
            <person name="Fujiyama A."/>
            <person name="Inagaki F."/>
            <person name="Takami H."/>
        </authorList>
    </citation>
    <scope>NUCLEOTIDE SEQUENCE</scope>
    <source>
        <strain evidence="1">Expedition CK06-06</strain>
    </source>
</reference>
<dbReference type="AlphaFoldDB" id="X1HHW3"/>
<proteinExistence type="predicted"/>
<gene>
    <name evidence="1" type="ORF">S03H2_52900</name>
</gene>
<dbReference type="SUPFAM" id="SSF46689">
    <property type="entry name" value="Homeodomain-like"/>
    <property type="match status" value="1"/>
</dbReference>
<sequence length="220" mass="26421">MKENSSIFDLNDGQLEQIQEKYALLEPLLDNYLTAEEKREHAEKVRESLFISERTLRRHLQRFREEGILSLARKKRSDAGKNRVFSEEILAKALELLEQNSLRSIPMLMKLLETDEKIAEQLKKISPSTLYHHLKEAGYDFKRHNKEKHGKLYHRFEADYPNKLWQGDARHGIPLPHPDKPKKSKMTYLFAWVDDFSRKIMHARYYWDEKLPRMEDCYRY</sequence>
<comment type="caution">
    <text evidence="1">The sequence shown here is derived from an EMBL/GenBank/DDBJ whole genome shotgun (WGS) entry which is preliminary data.</text>
</comment>
<accession>X1HHW3</accession>
<evidence type="ECO:0000313" key="1">
    <source>
        <dbReference type="EMBL" id="GAH69756.1"/>
    </source>
</evidence>
<dbReference type="InterPro" id="IPR009057">
    <property type="entry name" value="Homeodomain-like_sf"/>
</dbReference>
<organism evidence="1">
    <name type="scientific">marine sediment metagenome</name>
    <dbReference type="NCBI Taxonomy" id="412755"/>
    <lineage>
        <taxon>unclassified sequences</taxon>
        <taxon>metagenomes</taxon>
        <taxon>ecological metagenomes</taxon>
    </lineage>
</organism>
<protein>
    <recommendedName>
        <fullName evidence="2">Integrase catalytic domain-containing protein</fullName>
    </recommendedName>
</protein>
<name>X1HHW3_9ZZZZ</name>